<dbReference type="PANTHER" id="PTHR24201:SF17">
    <property type="entry name" value="ANKYRIN REPEAT DOMAIN-CONTAINING PROTEIN 10-LIKE ISOFORM X1"/>
    <property type="match status" value="1"/>
</dbReference>
<dbReference type="Gene3D" id="1.25.40.20">
    <property type="entry name" value="Ankyrin repeat-containing domain"/>
    <property type="match status" value="2"/>
</dbReference>
<dbReference type="Proteomes" id="UP001217089">
    <property type="component" value="Unassembled WGS sequence"/>
</dbReference>
<dbReference type="PROSITE" id="PS50297">
    <property type="entry name" value="ANK_REP_REGION"/>
    <property type="match status" value="3"/>
</dbReference>
<evidence type="ECO:0008006" key="6">
    <source>
        <dbReference type="Google" id="ProtNLM"/>
    </source>
</evidence>
<sequence>MEEINEMGYYSEDGQDLLHDQFPLHRASRDGDLETLTKLLSSGNCDFYEEDYVNGWTPVHWAAFSGKLNCLMRMTEHGANCDASTSRLNQAPTHIAAFWGKGHCLKWLLHCGSLINRQLECIRKLSLTNQCVDKASSRSGQTPVHLSAYYDHPHCIQWLLQYGVCVDCQDFLGETPIHKSARSGSMECVSLLVSQGATLSLRNHSGKTPSQVAMECGYQECANYLERAMQIQQKATGVYDGIGTPVTQPSSNIQSLSDIKTPAPQGMNGSLVPENENNDIDNCDMEMDDPSTYKIVNGIIDTGCYGHKINGLNILPNGHTNGLSHLYSNGHVNGESYCISGGRRKRSCDDLEEESIKRCRVGASDSNFSEADSYNNNIVSSYHAILSISTNPRAAYRAAHHLCPFLFDKDQSSEVNNNNSNTLVCDVPDLNSNHRIPTDIQQRLAFFNAQLTNQSKTEFVHQNKQNHLAVKANLPIEMCTSTDLQRLTNMHRTIIT</sequence>
<dbReference type="PANTHER" id="PTHR24201">
    <property type="entry name" value="ANK_REP_REGION DOMAIN-CONTAINING PROTEIN"/>
    <property type="match status" value="1"/>
</dbReference>
<dbReference type="SUPFAM" id="SSF48403">
    <property type="entry name" value="Ankyrin repeat"/>
    <property type="match status" value="1"/>
</dbReference>
<dbReference type="Pfam" id="PF12796">
    <property type="entry name" value="Ank_2"/>
    <property type="match status" value="2"/>
</dbReference>
<accession>A0ABQ9E256</accession>
<organism evidence="4 5">
    <name type="scientific">Tegillarca granosa</name>
    <name type="common">Malaysian cockle</name>
    <name type="synonym">Anadara granosa</name>
    <dbReference type="NCBI Taxonomy" id="220873"/>
    <lineage>
        <taxon>Eukaryota</taxon>
        <taxon>Metazoa</taxon>
        <taxon>Spiralia</taxon>
        <taxon>Lophotrochozoa</taxon>
        <taxon>Mollusca</taxon>
        <taxon>Bivalvia</taxon>
        <taxon>Autobranchia</taxon>
        <taxon>Pteriomorphia</taxon>
        <taxon>Arcoida</taxon>
        <taxon>Arcoidea</taxon>
        <taxon>Arcidae</taxon>
        <taxon>Tegillarca</taxon>
    </lineage>
</organism>
<reference evidence="4 5" key="1">
    <citation type="submission" date="2022-12" db="EMBL/GenBank/DDBJ databases">
        <title>Chromosome-level genome of Tegillarca granosa.</title>
        <authorList>
            <person name="Kim J."/>
        </authorList>
    </citation>
    <scope>NUCLEOTIDE SEQUENCE [LARGE SCALE GENOMIC DNA]</scope>
    <source>
        <strain evidence="4">Teg-2019</strain>
        <tissue evidence="4">Adductor muscle</tissue>
    </source>
</reference>
<dbReference type="PROSITE" id="PS50088">
    <property type="entry name" value="ANK_REPEAT"/>
    <property type="match status" value="3"/>
</dbReference>
<feature type="repeat" description="ANK" evidence="3">
    <location>
        <begin position="139"/>
        <end position="171"/>
    </location>
</feature>
<proteinExistence type="predicted"/>
<dbReference type="InterPro" id="IPR036770">
    <property type="entry name" value="Ankyrin_rpt-contain_sf"/>
</dbReference>
<dbReference type="InterPro" id="IPR002110">
    <property type="entry name" value="Ankyrin_rpt"/>
</dbReference>
<dbReference type="InterPro" id="IPR050776">
    <property type="entry name" value="Ank_Repeat/CDKN_Inhibitor"/>
</dbReference>
<name>A0ABQ9E256_TEGGR</name>
<comment type="caution">
    <text evidence="4">The sequence shown here is derived from an EMBL/GenBank/DDBJ whole genome shotgun (WGS) entry which is preliminary data.</text>
</comment>
<feature type="repeat" description="ANK" evidence="3">
    <location>
        <begin position="54"/>
        <end position="86"/>
    </location>
</feature>
<feature type="repeat" description="ANK" evidence="3">
    <location>
        <begin position="172"/>
        <end position="204"/>
    </location>
</feature>
<dbReference type="EMBL" id="JARBDR010000923">
    <property type="protein sequence ID" value="KAJ8297600.1"/>
    <property type="molecule type" value="Genomic_DNA"/>
</dbReference>
<gene>
    <name evidence="4" type="ORF">KUTeg_024131</name>
</gene>
<evidence type="ECO:0000256" key="1">
    <source>
        <dbReference type="ARBA" id="ARBA00022737"/>
    </source>
</evidence>
<evidence type="ECO:0000256" key="2">
    <source>
        <dbReference type="ARBA" id="ARBA00023043"/>
    </source>
</evidence>
<keyword evidence="1" id="KW-0677">Repeat</keyword>
<evidence type="ECO:0000256" key="3">
    <source>
        <dbReference type="PROSITE-ProRule" id="PRU00023"/>
    </source>
</evidence>
<evidence type="ECO:0000313" key="4">
    <source>
        <dbReference type="EMBL" id="KAJ8297600.1"/>
    </source>
</evidence>
<keyword evidence="5" id="KW-1185">Reference proteome</keyword>
<dbReference type="SMART" id="SM00248">
    <property type="entry name" value="ANK"/>
    <property type="match status" value="5"/>
</dbReference>
<evidence type="ECO:0000313" key="5">
    <source>
        <dbReference type="Proteomes" id="UP001217089"/>
    </source>
</evidence>
<keyword evidence="2 3" id="KW-0040">ANK repeat</keyword>
<protein>
    <recommendedName>
        <fullName evidence="6">Ankyrin repeat domain-containing protein 10</fullName>
    </recommendedName>
</protein>